<proteinExistence type="predicted"/>
<feature type="region of interest" description="Disordered" evidence="2">
    <location>
        <begin position="122"/>
        <end position="182"/>
    </location>
</feature>
<keyword evidence="1" id="KW-0694">RNA-binding</keyword>
<evidence type="ECO:0000313" key="4">
    <source>
        <dbReference type="EMBL" id="SIR46995.1"/>
    </source>
</evidence>
<evidence type="ECO:0000256" key="1">
    <source>
        <dbReference type="ARBA" id="ARBA00022884"/>
    </source>
</evidence>
<dbReference type="InterPro" id="IPR036442">
    <property type="entry name" value="ProQ/FinO_sf"/>
</dbReference>
<sequence>MAWQWRTLDRDKWNEASELLDIVAARYPVLVARPAKPLAIGTGDRLKTMRAEVGLTEEQADLVLVRVTRTSSYLAALARGGPRYDLEGEIAGEVSEAERKAAGAVLAARRARRRARIDADNACRSAESDQAIDASEGSAEAADETEVRGVELGKAGEAGDAGEVSQAGAVSDAGGSDDRAAA</sequence>
<gene>
    <name evidence="4" type="ORF">SAMN05421828_1368</name>
</gene>
<dbReference type="Proteomes" id="UP000186308">
    <property type="component" value="Unassembled WGS sequence"/>
</dbReference>
<accession>A0A8G2FHP0</accession>
<dbReference type="GO" id="GO:0003723">
    <property type="term" value="F:RNA binding"/>
    <property type="evidence" value="ECO:0007669"/>
    <property type="project" value="UniProtKB-KW"/>
</dbReference>
<evidence type="ECO:0000256" key="2">
    <source>
        <dbReference type="SAM" id="MobiDB-lite"/>
    </source>
</evidence>
<feature type="domain" description="ProQ/FinO" evidence="3">
    <location>
        <begin position="11"/>
        <end position="122"/>
    </location>
</feature>
<protein>
    <submittedName>
        <fullName evidence="4">ProQ/FINO family protein</fullName>
    </submittedName>
</protein>
<evidence type="ECO:0000259" key="3">
    <source>
        <dbReference type="SMART" id="SM00945"/>
    </source>
</evidence>
<dbReference type="RefSeq" id="WP_029313681.1">
    <property type="nucleotide sequence ID" value="NZ_FTNE01000036.1"/>
</dbReference>
<dbReference type="SMART" id="SM00945">
    <property type="entry name" value="ProQ"/>
    <property type="match status" value="1"/>
</dbReference>
<feature type="compositionally biased region" description="Low complexity" evidence="2">
    <location>
        <begin position="165"/>
        <end position="174"/>
    </location>
</feature>
<comment type="caution">
    <text evidence="4">The sequence shown here is derived from an EMBL/GenBank/DDBJ whole genome shotgun (WGS) entry which is preliminary data.</text>
</comment>
<keyword evidence="5" id="KW-1185">Reference proteome</keyword>
<dbReference type="Gene3D" id="1.10.1710.10">
    <property type="entry name" value="ProQ/FinO domain"/>
    <property type="match status" value="1"/>
</dbReference>
<dbReference type="SUPFAM" id="SSF48657">
    <property type="entry name" value="FinO-like"/>
    <property type="match status" value="1"/>
</dbReference>
<dbReference type="EMBL" id="FTNE01000036">
    <property type="protein sequence ID" value="SIR46995.1"/>
    <property type="molecule type" value="Genomic_DNA"/>
</dbReference>
<reference evidence="4 5" key="1">
    <citation type="submission" date="2017-01" db="EMBL/GenBank/DDBJ databases">
        <authorList>
            <person name="Varghese N."/>
            <person name="Submissions S."/>
        </authorList>
    </citation>
    <scope>NUCLEOTIDE SEQUENCE [LARGE SCALE GENOMIC DNA]</scope>
    <source>
        <strain evidence="4 5">ATCC 35905</strain>
    </source>
</reference>
<dbReference type="Pfam" id="PF04352">
    <property type="entry name" value="ProQ"/>
    <property type="match status" value="1"/>
</dbReference>
<name>A0A8G2FHP0_ACIRU</name>
<organism evidence="4 5">
    <name type="scientific">Acidiphilium rubrum</name>
    <dbReference type="NCBI Taxonomy" id="526"/>
    <lineage>
        <taxon>Bacteria</taxon>
        <taxon>Pseudomonadati</taxon>
        <taxon>Pseudomonadota</taxon>
        <taxon>Alphaproteobacteria</taxon>
        <taxon>Acetobacterales</taxon>
        <taxon>Acidocellaceae</taxon>
        <taxon>Acidiphilium</taxon>
    </lineage>
</organism>
<dbReference type="InterPro" id="IPR016103">
    <property type="entry name" value="ProQ/FinO"/>
</dbReference>
<dbReference type="AlphaFoldDB" id="A0A8G2FHP0"/>
<evidence type="ECO:0000313" key="5">
    <source>
        <dbReference type="Proteomes" id="UP000186308"/>
    </source>
</evidence>